<evidence type="ECO:0000256" key="9">
    <source>
        <dbReference type="ARBA" id="ARBA00023014"/>
    </source>
</evidence>
<dbReference type="SUPFAM" id="SSF54862">
    <property type="entry name" value="4Fe-4S ferredoxins"/>
    <property type="match status" value="1"/>
</dbReference>
<keyword evidence="7 11" id="KW-0560">Oxidoreductase</keyword>
<keyword evidence="8 11" id="KW-0408">Iron</keyword>
<dbReference type="InterPro" id="IPR049398">
    <property type="entry name" value="ETF-QO/FixC_UQ-bd"/>
</dbReference>
<dbReference type="Pfam" id="PF13450">
    <property type="entry name" value="NAD_binding_8"/>
    <property type="match status" value="1"/>
</dbReference>
<keyword evidence="10 11" id="KW-0830">Ubiquinone</keyword>
<feature type="region of interest" description="Disordered" evidence="12">
    <location>
        <begin position="427"/>
        <end position="447"/>
    </location>
</feature>
<dbReference type="SUPFAM" id="SSF51905">
    <property type="entry name" value="FAD/NAD(P)-binding domain"/>
    <property type="match status" value="1"/>
</dbReference>
<evidence type="ECO:0000256" key="11">
    <source>
        <dbReference type="RuleBase" id="RU366068"/>
    </source>
</evidence>
<dbReference type="RefSeq" id="WP_345928804.1">
    <property type="nucleotide sequence ID" value="NZ_JBDIVF010000007.1"/>
</dbReference>
<evidence type="ECO:0000256" key="1">
    <source>
        <dbReference type="ARBA" id="ARBA00001974"/>
    </source>
</evidence>
<accession>A0ABV2CT61</accession>
<dbReference type="Gene3D" id="3.30.9.90">
    <property type="match status" value="1"/>
</dbReference>
<keyword evidence="2 11" id="KW-0813">Transport</keyword>
<evidence type="ECO:0000256" key="6">
    <source>
        <dbReference type="ARBA" id="ARBA00022982"/>
    </source>
</evidence>
<proteinExistence type="predicted"/>
<keyword evidence="9 11" id="KW-0411">Iron-sulfur</keyword>
<dbReference type="PANTHER" id="PTHR10617:SF107">
    <property type="entry name" value="ELECTRON TRANSFER FLAVOPROTEIN-UBIQUINONE OXIDOREDUCTASE, MITOCHONDRIAL"/>
    <property type="match status" value="1"/>
</dbReference>
<dbReference type="EC" id="1.5.5.1" evidence="11"/>
<gene>
    <name evidence="15" type="ORF">ABVT11_14720</name>
</gene>
<feature type="domain" description="ETF-QO/FixC ubiquinone-binding" evidence="14">
    <location>
        <begin position="211"/>
        <end position="304"/>
    </location>
</feature>
<dbReference type="Proteomes" id="UP001548590">
    <property type="component" value="Unassembled WGS sequence"/>
</dbReference>
<evidence type="ECO:0000259" key="13">
    <source>
        <dbReference type="Pfam" id="PF05187"/>
    </source>
</evidence>
<keyword evidence="6 11" id="KW-0249">Electron transport</keyword>
<dbReference type="InterPro" id="IPR007859">
    <property type="entry name" value="ETF-QO/FixX_C"/>
</dbReference>
<dbReference type="EMBL" id="JBEWLZ010000009">
    <property type="protein sequence ID" value="MET1491090.1"/>
    <property type="molecule type" value="Genomic_DNA"/>
</dbReference>
<reference evidence="15 16" key="1">
    <citation type="submission" date="2024-07" db="EMBL/GenBank/DDBJ databases">
        <title>Uliginosibacterium paludis KCTC:42655.</title>
        <authorList>
            <person name="Kim M.K."/>
        </authorList>
    </citation>
    <scope>NUCLEOTIDE SEQUENCE [LARGE SCALE GENOMIC DNA]</scope>
    <source>
        <strain evidence="15 16">KCTC 42655</strain>
    </source>
</reference>
<dbReference type="PANTHER" id="PTHR10617">
    <property type="entry name" value="ELECTRON TRANSFER FLAVOPROTEIN-UBIQUINONE OXIDOREDUCTASE"/>
    <property type="match status" value="1"/>
</dbReference>
<evidence type="ECO:0000256" key="8">
    <source>
        <dbReference type="ARBA" id="ARBA00023004"/>
    </source>
</evidence>
<dbReference type="Gene3D" id="3.30.70.20">
    <property type="match status" value="1"/>
</dbReference>
<evidence type="ECO:0000256" key="10">
    <source>
        <dbReference type="ARBA" id="ARBA00023075"/>
    </source>
</evidence>
<comment type="caution">
    <text evidence="15">The sequence shown here is derived from an EMBL/GenBank/DDBJ whole genome shotgun (WGS) entry which is preliminary data.</text>
</comment>
<sequence length="545" mass="58923">MTRDLIEYDVLIIGAGPAGLAAAIRLRQLAAESGREISVCVLEKGAQIGTHILSGAVIDPVALDELLPDWRERGAPLQTEVTHDEMLWLTESRAIAAPHWSLPPQLDNRGLYTGSLGELCRWLGEQAEALGVELYPGFSAAAPCFDAQGALTGVITGDMGINAAGEQSARFTPGIEIRARYTLVAEGAGGSLTRELEAHYRLREGVGESHYGLGIKEVWRIPRARHRAGTVNHFLGWPLGRAAGGGGFLYHYGEDLVALGLITHFGYRDPQLSPFEEFQRFKTHPRIAALLEGGECLGYGARSINEGGLQSLPRLVFPGGALLGCAAGFLNMLRLKGTHTAMKSGLLAAEAVAAALGAGRRQDLLDDYPMAVAASWIGRELRDTRNVKPLLSRFGSFLGAALSGAEMWLLAAGLRMPWTLAHPAPARSRMAPAKPGSRRPALKPDGRLTFDRNSALMQANISHDHDQPIHLVRRNQPAEEARRLRRFGAPETRYCPAGVYELDGDTVRINSQNCLHCKACELNDPEHSLLWQAPEGGSGPQYVGM</sequence>
<dbReference type="InterPro" id="IPR036188">
    <property type="entry name" value="FAD/NAD-bd_sf"/>
</dbReference>
<keyword evidence="4 11" id="KW-0479">Metal-binding</keyword>
<evidence type="ECO:0000256" key="12">
    <source>
        <dbReference type="SAM" id="MobiDB-lite"/>
    </source>
</evidence>
<keyword evidence="5 11" id="KW-0274">FAD</keyword>
<evidence type="ECO:0000259" key="14">
    <source>
        <dbReference type="Pfam" id="PF21162"/>
    </source>
</evidence>
<keyword evidence="3 11" id="KW-0285">Flavoprotein</keyword>
<dbReference type="PRINTS" id="PR00420">
    <property type="entry name" value="RNGMNOXGNASE"/>
</dbReference>
<comment type="function">
    <text evidence="11">Accepts electrons from ETF and reduces ubiquinone.</text>
</comment>
<comment type="cofactor">
    <cofactor evidence="11">
        <name>[4Fe-4S] cluster</name>
        <dbReference type="ChEBI" id="CHEBI:49883"/>
    </cofactor>
    <text evidence="11">Binds 1 [4Fe-4S] cluster.</text>
</comment>
<evidence type="ECO:0000313" key="15">
    <source>
        <dbReference type="EMBL" id="MET1491090.1"/>
    </source>
</evidence>
<comment type="cofactor">
    <cofactor evidence="1 11">
        <name>FAD</name>
        <dbReference type="ChEBI" id="CHEBI:57692"/>
    </cofactor>
</comment>
<name>A0ABV2CT61_9RHOO</name>
<dbReference type="Pfam" id="PF21162">
    <property type="entry name" value="ETFQO_UQ-bd"/>
    <property type="match status" value="1"/>
</dbReference>
<evidence type="ECO:0000256" key="5">
    <source>
        <dbReference type="ARBA" id="ARBA00022827"/>
    </source>
</evidence>
<organism evidence="15 16">
    <name type="scientific">Uliginosibacterium paludis</name>
    <dbReference type="NCBI Taxonomy" id="1615952"/>
    <lineage>
        <taxon>Bacteria</taxon>
        <taxon>Pseudomonadati</taxon>
        <taxon>Pseudomonadota</taxon>
        <taxon>Betaproteobacteria</taxon>
        <taxon>Rhodocyclales</taxon>
        <taxon>Zoogloeaceae</taxon>
        <taxon>Uliginosibacterium</taxon>
    </lineage>
</organism>
<evidence type="ECO:0000256" key="3">
    <source>
        <dbReference type="ARBA" id="ARBA00022630"/>
    </source>
</evidence>
<keyword evidence="16" id="KW-1185">Reference proteome</keyword>
<dbReference type="InterPro" id="IPR040156">
    <property type="entry name" value="ETF-QO"/>
</dbReference>
<feature type="domain" description="ETF-QO/FixX C-terminal" evidence="13">
    <location>
        <begin position="446"/>
        <end position="542"/>
    </location>
</feature>
<dbReference type="SUPFAM" id="SSF54373">
    <property type="entry name" value="FAD-linked reductases, C-terminal domain"/>
    <property type="match status" value="1"/>
</dbReference>
<evidence type="ECO:0000313" key="16">
    <source>
        <dbReference type="Proteomes" id="UP001548590"/>
    </source>
</evidence>
<evidence type="ECO:0000256" key="7">
    <source>
        <dbReference type="ARBA" id="ARBA00023002"/>
    </source>
</evidence>
<dbReference type="Pfam" id="PF05187">
    <property type="entry name" value="Fer4_ETF_QO"/>
    <property type="match status" value="1"/>
</dbReference>
<protein>
    <recommendedName>
        <fullName evidence="11">Electron transfer flavoprotein-ubiquinone oxidoreductase</fullName>
        <shortName evidence="11">ETF-QO</shortName>
        <ecNumber evidence="11">1.5.5.1</ecNumber>
    </recommendedName>
</protein>
<evidence type="ECO:0000256" key="2">
    <source>
        <dbReference type="ARBA" id="ARBA00022448"/>
    </source>
</evidence>
<evidence type="ECO:0000256" key="4">
    <source>
        <dbReference type="ARBA" id="ARBA00022723"/>
    </source>
</evidence>
<comment type="catalytic activity">
    <reaction evidence="11">
        <text>a ubiquinone + reduced [electron-transfer flavoprotein] = a ubiquinol + oxidized [electron-transfer flavoprotein] + H(+)</text>
        <dbReference type="Rhea" id="RHEA:24052"/>
        <dbReference type="Rhea" id="RHEA-COMP:9565"/>
        <dbReference type="Rhea" id="RHEA-COMP:9566"/>
        <dbReference type="Rhea" id="RHEA-COMP:10685"/>
        <dbReference type="Rhea" id="RHEA-COMP:10686"/>
        <dbReference type="ChEBI" id="CHEBI:15378"/>
        <dbReference type="ChEBI" id="CHEBI:16389"/>
        <dbReference type="ChEBI" id="CHEBI:17976"/>
        <dbReference type="ChEBI" id="CHEBI:57692"/>
        <dbReference type="ChEBI" id="CHEBI:58307"/>
        <dbReference type="EC" id="1.5.5.1"/>
    </reaction>
</comment>
<dbReference type="Gene3D" id="3.50.50.60">
    <property type="entry name" value="FAD/NAD(P)-binding domain"/>
    <property type="match status" value="1"/>
</dbReference>